<accession>D1AH79</accession>
<protein>
    <submittedName>
        <fullName evidence="1">Uncharacterized protein</fullName>
    </submittedName>
</protein>
<sequence>MKKFASEAEMQEKFNEFLHDTLLQEEDIYLENELKGLVGIPDVVVYEKRNIYVNYVLSIELKLKNWQRALVQAYKYSSFSNMTFAIMDEATMAPALKNIIEFEHANVGLASFNIYKELKIYFVPEEKAPFSKRLMYRFLEMMTNKSIEKKLYSNCSKLIYPTIRNIYENTEL</sequence>
<dbReference type="EMBL" id="CP001739">
    <property type="protein sequence ID" value="ACZ08113.1"/>
    <property type="molecule type" value="Genomic_DNA"/>
</dbReference>
<dbReference type="RefSeq" id="WP_012860709.1">
    <property type="nucleotide sequence ID" value="NC_013517.1"/>
</dbReference>
<evidence type="ECO:0000313" key="2">
    <source>
        <dbReference type="Proteomes" id="UP000000845"/>
    </source>
</evidence>
<dbReference type="AlphaFoldDB" id="D1AH79"/>
<name>D1AH79_SEBTE</name>
<organism evidence="1 2">
    <name type="scientific">Sebaldella termitidis (strain ATCC 33386 / NCTC 11300)</name>
    <dbReference type="NCBI Taxonomy" id="526218"/>
    <lineage>
        <taxon>Bacteria</taxon>
        <taxon>Fusobacteriati</taxon>
        <taxon>Fusobacteriota</taxon>
        <taxon>Fusobacteriia</taxon>
        <taxon>Fusobacteriales</taxon>
        <taxon>Leptotrichiaceae</taxon>
        <taxon>Sebaldella</taxon>
    </lineage>
</organism>
<dbReference type="KEGG" id="str:Sterm_1246"/>
<gene>
    <name evidence="1" type="ordered locus">Sterm_1246</name>
</gene>
<evidence type="ECO:0000313" key="1">
    <source>
        <dbReference type="EMBL" id="ACZ08113.1"/>
    </source>
</evidence>
<dbReference type="eggNOG" id="ENOG502ZVF3">
    <property type="taxonomic scope" value="Bacteria"/>
</dbReference>
<proteinExistence type="predicted"/>
<dbReference type="HOGENOM" id="CLU_1554210_0_0_0"/>
<reference evidence="2" key="1">
    <citation type="submission" date="2009-09" db="EMBL/GenBank/DDBJ databases">
        <title>The complete chromosome of Sebaldella termitidis ATCC 33386.</title>
        <authorList>
            <consortium name="US DOE Joint Genome Institute (JGI-PGF)"/>
            <person name="Lucas S."/>
            <person name="Copeland A."/>
            <person name="Lapidus A."/>
            <person name="Glavina del Rio T."/>
            <person name="Dalin E."/>
            <person name="Tice H."/>
            <person name="Bruce D."/>
            <person name="Goodwin L."/>
            <person name="Pitluck S."/>
            <person name="Kyrpides N."/>
            <person name="Mavromatis K."/>
            <person name="Ivanova N."/>
            <person name="Mikhailova N."/>
            <person name="Sims D."/>
            <person name="Meincke L."/>
            <person name="Brettin T."/>
            <person name="Detter J.C."/>
            <person name="Han C."/>
            <person name="Larimer F."/>
            <person name="Land M."/>
            <person name="Hauser L."/>
            <person name="Markowitz V."/>
            <person name="Cheng J.F."/>
            <person name="Hugenholtz P."/>
            <person name="Woyke T."/>
            <person name="Wu D."/>
            <person name="Eisen J.A."/>
        </authorList>
    </citation>
    <scope>NUCLEOTIDE SEQUENCE [LARGE SCALE GENOMIC DNA]</scope>
    <source>
        <strain evidence="2">ATCC 33386 / NCTC 11300</strain>
    </source>
</reference>
<reference evidence="1 2" key="2">
    <citation type="journal article" date="2010" name="Stand. Genomic Sci.">
        <title>Complete genome sequence of Sebaldella termitidis type strain (NCTC 11300).</title>
        <authorList>
            <person name="Harmon-Smith M."/>
            <person name="Celia L."/>
            <person name="Chertkov O."/>
            <person name="Lapidus A."/>
            <person name="Copeland A."/>
            <person name="Glavina Del Rio T."/>
            <person name="Nolan M."/>
            <person name="Lucas S."/>
            <person name="Tice H."/>
            <person name="Cheng J.F."/>
            <person name="Han C."/>
            <person name="Detter J.C."/>
            <person name="Bruce D."/>
            <person name="Goodwin L."/>
            <person name="Pitluck S."/>
            <person name="Pati A."/>
            <person name="Liolios K."/>
            <person name="Ivanova N."/>
            <person name="Mavromatis K."/>
            <person name="Mikhailova N."/>
            <person name="Chen A."/>
            <person name="Palaniappan K."/>
            <person name="Land M."/>
            <person name="Hauser L."/>
            <person name="Chang Y.J."/>
            <person name="Jeffries C.D."/>
            <person name="Brettin T."/>
            <person name="Goker M."/>
            <person name="Beck B."/>
            <person name="Bristow J."/>
            <person name="Eisen J.A."/>
            <person name="Markowitz V."/>
            <person name="Hugenholtz P."/>
            <person name="Kyrpides N.C."/>
            <person name="Klenk H.P."/>
            <person name="Chen F."/>
        </authorList>
    </citation>
    <scope>NUCLEOTIDE SEQUENCE [LARGE SCALE GENOMIC DNA]</scope>
    <source>
        <strain evidence="2">ATCC 33386 / NCTC 11300</strain>
    </source>
</reference>
<keyword evidence="2" id="KW-1185">Reference proteome</keyword>
<dbReference type="STRING" id="526218.Sterm_1246"/>
<dbReference type="Proteomes" id="UP000000845">
    <property type="component" value="Chromosome"/>
</dbReference>